<keyword evidence="9" id="KW-0675">Receptor</keyword>
<keyword evidence="3" id="KW-0813">Transport</keyword>
<keyword evidence="6 16" id="KW-1133">Transmembrane helix</keyword>
<dbReference type="InterPro" id="IPR015683">
    <property type="entry name" value="Ionotropic_Glu_rcpt"/>
</dbReference>
<dbReference type="AlphaFoldDB" id="A0A7R8YXN7"/>
<evidence type="ECO:0000256" key="7">
    <source>
        <dbReference type="ARBA" id="ARBA00023065"/>
    </source>
</evidence>
<keyword evidence="10" id="KW-0325">Glycoprotein</keyword>
<comment type="subcellular location">
    <subcellularLocation>
        <location evidence="1">Cell membrane</location>
        <topology evidence="1">Multi-pass membrane protein</topology>
    </subcellularLocation>
</comment>
<dbReference type="FunFam" id="1.10.287.70:FF:000080">
    <property type="entry name" value="Glutamate receptor ionotropic, kainate"/>
    <property type="match status" value="1"/>
</dbReference>
<keyword evidence="21" id="KW-1185">Reference proteome</keyword>
<evidence type="ECO:0000259" key="19">
    <source>
        <dbReference type="SMART" id="SM00918"/>
    </source>
</evidence>
<evidence type="ECO:0000256" key="16">
    <source>
        <dbReference type="SAM" id="Phobius"/>
    </source>
</evidence>
<dbReference type="InterPro" id="IPR001508">
    <property type="entry name" value="Iono_Glu_rcpt_met"/>
</dbReference>
<dbReference type="CDD" id="cd13717">
    <property type="entry name" value="PBP2_iGluR_putative"/>
    <property type="match status" value="1"/>
</dbReference>
<evidence type="ECO:0000256" key="3">
    <source>
        <dbReference type="ARBA" id="ARBA00022448"/>
    </source>
</evidence>
<dbReference type="Pfam" id="PF10613">
    <property type="entry name" value="Lig_chan-Glu_bd"/>
    <property type="match status" value="1"/>
</dbReference>
<evidence type="ECO:0000256" key="9">
    <source>
        <dbReference type="ARBA" id="ARBA00023170"/>
    </source>
</evidence>
<evidence type="ECO:0000313" key="21">
    <source>
        <dbReference type="Proteomes" id="UP000594454"/>
    </source>
</evidence>
<dbReference type="FunCoup" id="A0A7R8YXN7">
    <property type="interactions" value="10"/>
</dbReference>
<evidence type="ECO:0000256" key="1">
    <source>
        <dbReference type="ARBA" id="ARBA00004651"/>
    </source>
</evidence>
<feature type="binding site" evidence="13">
    <location>
        <position position="505"/>
    </location>
    <ligand>
        <name>L-glutamate</name>
        <dbReference type="ChEBI" id="CHEBI:29985"/>
    </ligand>
</feature>
<evidence type="ECO:0000256" key="10">
    <source>
        <dbReference type="ARBA" id="ARBA00023180"/>
    </source>
</evidence>
<evidence type="ECO:0008006" key="22">
    <source>
        <dbReference type="Google" id="ProtNLM"/>
    </source>
</evidence>
<feature type="binding site" evidence="13">
    <location>
        <position position="675"/>
    </location>
    <ligand>
        <name>L-glutamate</name>
        <dbReference type="ChEBI" id="CHEBI:29985"/>
    </ligand>
</feature>
<feature type="site" description="Crucial to convey clamshell closure to channel opening" evidence="14">
    <location>
        <position position="654"/>
    </location>
</feature>
<dbReference type="Pfam" id="PF00060">
    <property type="entry name" value="Lig_chan"/>
    <property type="match status" value="1"/>
</dbReference>
<evidence type="ECO:0000313" key="20">
    <source>
        <dbReference type="EMBL" id="CAD7088670.1"/>
    </source>
</evidence>
<keyword evidence="7" id="KW-0406">Ion transport</keyword>
<dbReference type="SUPFAM" id="SSF53850">
    <property type="entry name" value="Periplasmic binding protein-like II"/>
    <property type="match status" value="1"/>
</dbReference>
<evidence type="ECO:0000256" key="4">
    <source>
        <dbReference type="ARBA" id="ARBA00022475"/>
    </source>
</evidence>
<accession>A0A7R8YXN7</accession>
<dbReference type="InParanoid" id="A0A7R8YXN7"/>
<evidence type="ECO:0000256" key="8">
    <source>
        <dbReference type="ARBA" id="ARBA00023136"/>
    </source>
</evidence>
<feature type="domain" description="Ionotropic glutamate receptor C-terminal" evidence="18">
    <location>
        <begin position="425"/>
        <end position="802"/>
    </location>
</feature>
<gene>
    <name evidence="20" type="ORF">HERILL_LOCUS11273</name>
</gene>
<feature type="transmembrane region" description="Helical" evidence="16">
    <location>
        <begin position="549"/>
        <end position="568"/>
    </location>
</feature>
<dbReference type="PRINTS" id="PR00177">
    <property type="entry name" value="NMDARECEPTOR"/>
</dbReference>
<keyword evidence="11" id="KW-1071">Ligand-gated ion channel</keyword>
<evidence type="ECO:0000256" key="2">
    <source>
        <dbReference type="ARBA" id="ARBA00008685"/>
    </source>
</evidence>
<evidence type="ECO:0000256" key="12">
    <source>
        <dbReference type="ARBA" id="ARBA00023303"/>
    </source>
</evidence>
<feature type="chain" id="PRO_5031362767" description="Ionotropic receptor 25a" evidence="17">
    <location>
        <begin position="19"/>
        <end position="802"/>
    </location>
</feature>
<dbReference type="InterPro" id="IPR001320">
    <property type="entry name" value="Iontro_rcpt_C"/>
</dbReference>
<evidence type="ECO:0000256" key="15">
    <source>
        <dbReference type="PIRSR" id="PIRSR601508-3"/>
    </source>
</evidence>
<evidence type="ECO:0000256" key="13">
    <source>
        <dbReference type="PIRSR" id="PIRSR601508-1"/>
    </source>
</evidence>
<comment type="similarity">
    <text evidence="2">Belongs to the glutamate-gated ion channel (TC 1.A.10.1) family.</text>
</comment>
<dbReference type="InterPro" id="IPR019594">
    <property type="entry name" value="Glu/Gly-bd"/>
</dbReference>
<evidence type="ECO:0000256" key="14">
    <source>
        <dbReference type="PIRSR" id="PIRSR601508-2"/>
    </source>
</evidence>
<dbReference type="FunFam" id="3.40.190.10:FF:000153">
    <property type="entry name" value="Ionotropic receptor 25a"/>
    <property type="match status" value="1"/>
</dbReference>
<protein>
    <recommendedName>
        <fullName evidence="22">Ionotropic receptor 25a</fullName>
    </recommendedName>
</protein>
<proteinExistence type="inferred from homology"/>
<dbReference type="Gene3D" id="3.40.190.10">
    <property type="entry name" value="Periplasmic binding protein-like II"/>
    <property type="match status" value="2"/>
</dbReference>
<feature type="binding site" evidence="13">
    <location>
        <position position="759"/>
    </location>
    <ligand>
        <name>L-glutamate</name>
        <dbReference type="ChEBI" id="CHEBI:29985"/>
    </ligand>
</feature>
<dbReference type="SMART" id="SM00918">
    <property type="entry name" value="Lig_chan-Glu_bd"/>
    <property type="match status" value="1"/>
</dbReference>
<dbReference type="EMBL" id="LR899012">
    <property type="protein sequence ID" value="CAD7088670.1"/>
    <property type="molecule type" value="Genomic_DNA"/>
</dbReference>
<dbReference type="GO" id="GO:0015276">
    <property type="term" value="F:ligand-gated monoatomic ion channel activity"/>
    <property type="evidence" value="ECO:0007669"/>
    <property type="project" value="InterPro"/>
</dbReference>
<feature type="binding site" evidence="13">
    <location>
        <position position="510"/>
    </location>
    <ligand>
        <name>L-glutamate</name>
        <dbReference type="ChEBI" id="CHEBI:29985"/>
    </ligand>
</feature>
<feature type="transmembrane region" description="Helical" evidence="16">
    <location>
        <begin position="624"/>
        <end position="647"/>
    </location>
</feature>
<evidence type="ECO:0000256" key="17">
    <source>
        <dbReference type="SAM" id="SignalP"/>
    </source>
</evidence>
<evidence type="ECO:0000256" key="6">
    <source>
        <dbReference type="ARBA" id="ARBA00022989"/>
    </source>
</evidence>
<keyword evidence="8 16" id="KW-0472">Membrane</keyword>
<sequence length="802" mass="91221">MLLLYSFIFLYKFHQIFGQTSQNINVLFINEVDNDAATKALDVAISFLRKNPSYGISVQVTAVEGNRTDSKGLLEAVCNKYTEMLNANQPPHVVFDTTKSGVASETVKSFTSALGLPTVSASFGQEGDLRQWRDINKDKRNYLLQVMPPVDMIPEIVRTIVTHMNITNAAILYDDTFVMDHKYKSLLQNIPTRHVITAIAKDGEREQQIEKLRNLDINNFFILGTLQSIKLVLESAKSEYFKRNFAWHAITQYKGDISCNCDNATIMFVQPKADARNLDRLGLLKTTYNLKEEPELVSAFYFDLALRTFLAIKEMFQAGAWPKMTYLSCDDYDGSNTPERGIDLKSYFVGVTEPTSYGNFELISNPNTQFNGNSYMKFEMELSLVSIRESASVNTRIVAYWPAGVDNPLIEQEHFLLNNFTAATVYRVYTVVQPPFIMIDKTAPRGFKGYCIDLMDAIAEAGNFDYEITEVEDKKFGNMDEKGEWNGVVRKLMDKQADIGLGSMSVMAERETVIDFTVPYYDLVGITIMMQLPSTPSSLFKFLTVLETNVWLCILAAYFFTSFLMWIFDRYSPYSYQNNREKYKDDDEKREFNLKECLWFCMTSLTPQGGGEAPKNLSGRLVAATWWLFGFIIIASYTANLAAFLTVSRLDTPVESLDDLAKQYKILYAPLNGSSAMTYFQRMADIEQRFYEIWKDLSLNDSLTPLERSKLAVWDYPVSDKYTKMWQAMQEAGLPATLEEAVERVRNSTTATGFAFLGDATDIRYLTMTNCDLQIVGEEFSRKPYAIAVQQGSPLKDQFNSA</sequence>
<feature type="domain" description="Ionotropic glutamate receptor L-glutamate and glycine-binding" evidence="19">
    <location>
        <begin position="435"/>
        <end position="494"/>
    </location>
</feature>
<evidence type="ECO:0000256" key="11">
    <source>
        <dbReference type="ARBA" id="ARBA00023286"/>
    </source>
</evidence>
<dbReference type="SUPFAM" id="SSF53822">
    <property type="entry name" value="Periplasmic binding protein-like I"/>
    <property type="match status" value="1"/>
</dbReference>
<dbReference type="FunFam" id="3.40.50.2300:FF:000649">
    <property type="entry name" value="AGAP010272-PA-like protein"/>
    <property type="match status" value="1"/>
</dbReference>
<keyword evidence="15" id="KW-1015">Disulfide bond</keyword>
<name>A0A7R8YXN7_HERIL</name>
<keyword evidence="17" id="KW-0732">Signal</keyword>
<dbReference type="Gene3D" id="1.10.287.70">
    <property type="match status" value="1"/>
</dbReference>
<dbReference type="SUPFAM" id="SSF81324">
    <property type="entry name" value="Voltage-gated potassium channels"/>
    <property type="match status" value="1"/>
</dbReference>
<evidence type="ECO:0000256" key="5">
    <source>
        <dbReference type="ARBA" id="ARBA00022692"/>
    </source>
</evidence>
<evidence type="ECO:0000259" key="18">
    <source>
        <dbReference type="SMART" id="SM00079"/>
    </source>
</evidence>
<feature type="disulfide bond" evidence="15">
    <location>
        <begin position="78"/>
        <end position="329"/>
    </location>
</feature>
<dbReference type="InterPro" id="IPR028082">
    <property type="entry name" value="Peripla_BP_I"/>
</dbReference>
<reference evidence="20 21" key="1">
    <citation type="submission" date="2020-11" db="EMBL/GenBank/DDBJ databases">
        <authorList>
            <person name="Wallbank WR R."/>
            <person name="Pardo Diaz C."/>
            <person name="Kozak K."/>
            <person name="Martin S."/>
            <person name="Jiggins C."/>
            <person name="Moest M."/>
            <person name="Warren A I."/>
            <person name="Generalovic N T."/>
            <person name="Byers J.R.P. K."/>
            <person name="Montejo-Kovacevich G."/>
            <person name="Yen C E."/>
        </authorList>
    </citation>
    <scope>NUCLEOTIDE SEQUENCE [LARGE SCALE GENOMIC DNA]</scope>
</reference>
<dbReference type="PANTHER" id="PTHR18966">
    <property type="entry name" value="IONOTROPIC GLUTAMATE RECEPTOR"/>
    <property type="match status" value="1"/>
</dbReference>
<keyword evidence="12" id="KW-0407">Ion channel</keyword>
<dbReference type="GO" id="GO:0038023">
    <property type="term" value="F:signaling receptor activity"/>
    <property type="evidence" value="ECO:0007669"/>
    <property type="project" value="InterPro"/>
</dbReference>
<dbReference type="Proteomes" id="UP000594454">
    <property type="component" value="Chromosome 4"/>
</dbReference>
<keyword evidence="5 16" id="KW-0812">Transmembrane</keyword>
<dbReference type="OrthoDB" id="5984008at2759"/>
<keyword evidence="4" id="KW-1003">Cell membrane</keyword>
<dbReference type="Gene3D" id="3.40.50.2300">
    <property type="match status" value="1"/>
</dbReference>
<dbReference type="FunFam" id="3.40.190.10:FF:000142">
    <property type="entry name" value="Ionotropic receptor 25a"/>
    <property type="match status" value="1"/>
</dbReference>
<dbReference type="SMART" id="SM00079">
    <property type="entry name" value="PBPe"/>
    <property type="match status" value="1"/>
</dbReference>
<feature type="signal peptide" evidence="17">
    <location>
        <begin position="1"/>
        <end position="18"/>
    </location>
</feature>
<organism evidence="20 21">
    <name type="scientific">Hermetia illucens</name>
    <name type="common">Black soldier fly</name>
    <dbReference type="NCBI Taxonomy" id="343691"/>
    <lineage>
        <taxon>Eukaryota</taxon>
        <taxon>Metazoa</taxon>
        <taxon>Ecdysozoa</taxon>
        <taxon>Arthropoda</taxon>
        <taxon>Hexapoda</taxon>
        <taxon>Insecta</taxon>
        <taxon>Pterygota</taxon>
        <taxon>Neoptera</taxon>
        <taxon>Endopterygota</taxon>
        <taxon>Diptera</taxon>
        <taxon>Brachycera</taxon>
        <taxon>Stratiomyomorpha</taxon>
        <taxon>Stratiomyidae</taxon>
        <taxon>Hermetiinae</taxon>
        <taxon>Hermetia</taxon>
    </lineage>
</organism>
<dbReference type="GO" id="GO:0005886">
    <property type="term" value="C:plasma membrane"/>
    <property type="evidence" value="ECO:0007669"/>
    <property type="project" value="UniProtKB-SubCell"/>
</dbReference>